<evidence type="ECO:0000313" key="2">
    <source>
        <dbReference type="EMBL" id="GAA1713364.1"/>
    </source>
</evidence>
<comment type="caution">
    <text evidence="2">The sequence shown here is derived from an EMBL/GenBank/DDBJ whole genome shotgun (WGS) entry which is preliminary data.</text>
</comment>
<gene>
    <name evidence="2" type="ORF">GCM10009765_73060</name>
</gene>
<feature type="transmembrane region" description="Helical" evidence="1">
    <location>
        <begin position="64"/>
        <end position="83"/>
    </location>
</feature>
<dbReference type="EMBL" id="BAAANY010000038">
    <property type="protein sequence ID" value="GAA1713364.1"/>
    <property type="molecule type" value="Genomic_DNA"/>
</dbReference>
<name>A0ABN2IWT3_9ACTN</name>
<feature type="transmembrane region" description="Helical" evidence="1">
    <location>
        <begin position="159"/>
        <end position="179"/>
    </location>
</feature>
<feature type="transmembrane region" description="Helical" evidence="1">
    <location>
        <begin position="135"/>
        <end position="153"/>
    </location>
</feature>
<feature type="transmembrane region" description="Helical" evidence="1">
    <location>
        <begin position="230"/>
        <end position="250"/>
    </location>
</feature>
<evidence type="ECO:0000313" key="3">
    <source>
        <dbReference type="Proteomes" id="UP001500618"/>
    </source>
</evidence>
<keyword evidence="1" id="KW-0472">Membrane</keyword>
<evidence type="ECO:0000256" key="1">
    <source>
        <dbReference type="SAM" id="Phobius"/>
    </source>
</evidence>
<keyword evidence="1" id="KW-0812">Transmembrane</keyword>
<feature type="transmembrane region" description="Helical" evidence="1">
    <location>
        <begin position="200"/>
        <end position="224"/>
    </location>
</feature>
<keyword evidence="3" id="KW-1185">Reference proteome</keyword>
<protein>
    <submittedName>
        <fullName evidence="2">Uncharacterized protein</fullName>
    </submittedName>
</protein>
<organism evidence="2 3">
    <name type="scientific">Fodinicola feengrottensis</name>
    <dbReference type="NCBI Taxonomy" id="435914"/>
    <lineage>
        <taxon>Bacteria</taxon>
        <taxon>Bacillati</taxon>
        <taxon>Actinomycetota</taxon>
        <taxon>Actinomycetes</taxon>
        <taxon>Mycobacteriales</taxon>
        <taxon>Fodinicola</taxon>
    </lineage>
</organism>
<reference evidence="2 3" key="1">
    <citation type="journal article" date="2019" name="Int. J. Syst. Evol. Microbiol.">
        <title>The Global Catalogue of Microorganisms (GCM) 10K type strain sequencing project: providing services to taxonomists for standard genome sequencing and annotation.</title>
        <authorList>
            <consortium name="The Broad Institute Genomics Platform"/>
            <consortium name="The Broad Institute Genome Sequencing Center for Infectious Disease"/>
            <person name="Wu L."/>
            <person name="Ma J."/>
        </authorList>
    </citation>
    <scope>NUCLEOTIDE SEQUENCE [LARGE SCALE GENOMIC DNA]</scope>
    <source>
        <strain evidence="2 3">JCM 14718</strain>
    </source>
</reference>
<feature type="transmembrane region" description="Helical" evidence="1">
    <location>
        <begin position="95"/>
        <end position="114"/>
    </location>
</feature>
<keyword evidence="1" id="KW-1133">Transmembrane helix</keyword>
<accession>A0ABN2IWT3</accession>
<proteinExistence type="predicted"/>
<sequence length="268" mass="28081">MTVIHLLVRLYPGPFRDRWGSDLAAEAGRTGPKSWPSLLFGIADSWLHPVIWPATSNVERRYRATAMALIVAFSGWLLGHVVGELDAVFPTGTARGWPLATADVAMLVGLALLAPMPHWTFATITTIARRATRGLAVPATLGAAVAVLANSVDAATVPAVVRITALLCWWLALIAGGIQSCRIFAELQDEVTVPPSPTRLLLGITVVAVALAVPGSVIVASSVAGGRFDLLGAALGTGILLLVLAFVATLRDLRHLTSPHRPDGSTSG</sequence>
<dbReference type="Proteomes" id="UP001500618">
    <property type="component" value="Unassembled WGS sequence"/>
</dbReference>
<dbReference type="RefSeq" id="WP_344314687.1">
    <property type="nucleotide sequence ID" value="NZ_BAAANY010000038.1"/>
</dbReference>